<dbReference type="Gene3D" id="3.30.70.1430">
    <property type="entry name" value="Multidrug efflux transporter AcrB pore domain"/>
    <property type="match status" value="1"/>
</dbReference>
<keyword evidence="2" id="KW-1133">Transmembrane helix</keyword>
<dbReference type="PANTHER" id="PTHR32063:SF4">
    <property type="entry name" value="SLR6043 PROTEIN"/>
    <property type="match status" value="1"/>
</dbReference>
<evidence type="ECO:0000313" key="3">
    <source>
        <dbReference type="EMBL" id="CAX22844.1"/>
    </source>
</evidence>
<feature type="transmembrane region" description="Helical" evidence="2">
    <location>
        <begin position="366"/>
        <end position="385"/>
    </location>
</feature>
<evidence type="ECO:0000256" key="2">
    <source>
        <dbReference type="SAM" id="Phobius"/>
    </source>
</evidence>
<dbReference type="InterPro" id="IPR001036">
    <property type="entry name" value="Acrflvin-R"/>
</dbReference>
<dbReference type="PANTHER" id="PTHR32063">
    <property type="match status" value="1"/>
</dbReference>
<dbReference type="GO" id="GO:0005886">
    <property type="term" value="C:plasma membrane"/>
    <property type="evidence" value="ECO:0007669"/>
    <property type="project" value="TreeGrafter"/>
</dbReference>
<feature type="transmembrane region" description="Helical" evidence="2">
    <location>
        <begin position="392"/>
        <end position="413"/>
    </location>
</feature>
<keyword evidence="2" id="KW-0812">Transmembrane</keyword>
<dbReference type="EMBL" id="FP103042">
    <property type="protein sequence ID" value="CAX22844.1"/>
    <property type="molecule type" value="Genomic_DNA"/>
</dbReference>
<feature type="transmembrane region" description="Helical" evidence="2">
    <location>
        <begin position="502"/>
        <end position="525"/>
    </location>
</feature>
<feature type="transmembrane region" description="Helical" evidence="2">
    <location>
        <begin position="1018"/>
        <end position="1044"/>
    </location>
</feature>
<feature type="transmembrane region" description="Helical" evidence="2">
    <location>
        <begin position="885"/>
        <end position="902"/>
    </location>
</feature>
<protein>
    <submittedName>
        <fullName evidence="3">RND efflux transporter, HME family, translocase subunit</fullName>
    </submittedName>
</protein>
<reference evidence="4" key="1">
    <citation type="journal article" date="2009" name="PLoS ONE">
        <title>Methylobacterium genome sequences: a reference blueprint to investigate microbial metabolism of C1 compounds from natural and industrial sources.</title>
        <authorList>
            <person name="Vuilleumier S."/>
            <person name="Chistoserdova L."/>
            <person name="Lee M.-C."/>
            <person name="Bringel F."/>
            <person name="Lajus A."/>
            <person name="Zhou Y."/>
            <person name="Gourion B."/>
            <person name="Barbe V."/>
            <person name="Chang J."/>
            <person name="Cruveiller S."/>
            <person name="Dossat C."/>
            <person name="Gillett W."/>
            <person name="Gruffaz C."/>
            <person name="Haugen E."/>
            <person name="Hourcade E."/>
            <person name="Levy R."/>
            <person name="Mangenot S."/>
            <person name="Muller E."/>
            <person name="Nadalig T."/>
            <person name="Pagni M."/>
            <person name="Penny C."/>
            <person name="Peyraud R."/>
            <person name="Robinson D.G."/>
            <person name="Roche D."/>
            <person name="Rouy Z."/>
            <person name="Saenampechek C."/>
            <person name="Salvignol G."/>
            <person name="Vallenet D."/>
            <person name="Wu Z."/>
            <person name="Marx C.J."/>
            <person name="Vorholt J.A."/>
            <person name="Olson M.V."/>
            <person name="Kaul R."/>
            <person name="Weissenbach J."/>
            <person name="Medigue C."/>
            <person name="Lidstrom M.E."/>
        </authorList>
    </citation>
    <scope>NUCLEOTIDE SEQUENCE [LARGE SCALE GENOMIC DNA]</scope>
    <source>
        <strain evidence="4">DSM 6343 / CIP 106787 / DM4</strain>
    </source>
</reference>
<evidence type="ECO:0000313" key="4">
    <source>
        <dbReference type="Proteomes" id="UP000008070"/>
    </source>
</evidence>
<dbReference type="SUPFAM" id="SSF82693">
    <property type="entry name" value="Multidrug efflux transporter AcrB pore domain, PN1, PN2, PC1 and PC2 subdomains"/>
    <property type="match status" value="2"/>
</dbReference>
<dbReference type="PRINTS" id="PR00702">
    <property type="entry name" value="ACRIFLAVINRP"/>
</dbReference>
<dbReference type="Gene3D" id="3.30.2090.10">
    <property type="entry name" value="Multidrug efflux transporter AcrB TolC docking domain, DN and DC subdomains"/>
    <property type="match status" value="2"/>
</dbReference>
<proteinExistence type="predicted"/>
<dbReference type="HOGENOM" id="CLU_002755_1_2_5"/>
<dbReference type="Gene3D" id="1.20.1640.10">
    <property type="entry name" value="Multidrug efflux transporter AcrB transmembrane domain"/>
    <property type="match status" value="2"/>
</dbReference>
<feature type="transmembrane region" description="Helical" evidence="2">
    <location>
        <begin position="908"/>
        <end position="932"/>
    </location>
</feature>
<feature type="transmembrane region" description="Helical" evidence="2">
    <location>
        <begin position="986"/>
        <end position="1006"/>
    </location>
</feature>
<feature type="transmembrane region" description="Helical" evidence="2">
    <location>
        <begin position="470"/>
        <end position="490"/>
    </location>
</feature>
<gene>
    <name evidence="3" type="ORF">METD_I1231</name>
</gene>
<dbReference type="GO" id="GO:0042910">
    <property type="term" value="F:xenobiotic transmembrane transporter activity"/>
    <property type="evidence" value="ECO:0007669"/>
    <property type="project" value="TreeGrafter"/>
</dbReference>
<evidence type="ECO:0000256" key="1">
    <source>
        <dbReference type="SAM" id="MobiDB-lite"/>
    </source>
</evidence>
<feature type="region of interest" description="Disordered" evidence="1">
    <location>
        <begin position="1053"/>
        <end position="1075"/>
    </location>
</feature>
<accession>C7CEV2</accession>
<dbReference type="Proteomes" id="UP000008070">
    <property type="component" value="Chromosome"/>
</dbReference>
<keyword evidence="2" id="KW-0472">Membrane</keyword>
<sequence>MFTLLVTHSLRNRLLVLALAAVLVVYGAFTVTKLPVDVFPDLNRPTVTIMTEAEGLAPQEVEQLVTFPVETQMNGLPGVTRVRSVSGVGLSVIYVEFDWGTDIYRNRQQVSERLAVVRPQLPANVNPMMGPVSSIMGQIVMVALSGGTVSPMQVRELADFTIRPRLLSIPGVAQVIPMGGEVRQFRVAPQPTALRALGITHTQLETALAQFGTNTGGGFTDQYAREYLIRNLGRTMNLDDLRNMVVATVNNRPVYLRQVAEVSFAAKVKRGDSGYMGSPAVVVSVEKQPGVDTVRLTREVEAALAEITASLNACGTDAAKDGSGRAAPSMTEPADDACAFKGVRADQLIFRQANFIETSIRNVETVLMEAVAVVAVVLFAFLLNVRTTAISLTAIPVSILATAVVFHLFGLSINTMTLGGLAIAIGELVDDAVVDVENIFRRLGENRRAGSPRSVFEVVVSASNEVRSGIVYATMVIVLVFVPLFALSGIEGRLFAPLGQAYIISILASLLVSITLTPVLAYYLLPGLKRLEEHDSRFLKLLKRGNAALLRGLLGHARPVMVVAASAVVLAGLAAVFLPRTFLPPFNEGSFTVNMTFNPGISLAESNRIGLVAERLLLEMPDVKSIGRRTGRAELDEHAEGVHSSDLEIDLKPGARPKPELVADIRGRLAVLPVSVNVGQPISHRLDHMLSGVRAEIALKIFGEDLDTLRALAEDLRGRLAEISGLADLQVEKQVLIPQLEIRVDYNRAALYGVQPAALVEQLSRLSNGQVVSRVVDGYRRFDVVMRLSDTMRTTQRLGDLLIETPSGWVPARQIADIRETDGPNQILRENARRRIVVQANTQAGSDMGKIVQVIQKKVAAANLPNGYTTSLEGSFQAQAEASRTIGLLSLLSLALVFALLYSRYRSVVFTLIILGSIPLALIGSVAALWLAGQPLSVASMIGFITLTGIATRNGILKISHYLNLAIHEGMPFGRELVIRGSLERLAPVLMTALSAGVALVPLLVGADAPGKEILHPVAVTIFGGLISATLLDTVLTPVLFLTFGRRPLERLRDDARRSPEASPEAPRGAPVEAF</sequence>
<organism evidence="3 4">
    <name type="scientific">Methylorubrum extorquens (strain DSM 6343 / CIP 106787 / DM4)</name>
    <name type="common">Methylobacterium extorquens</name>
    <dbReference type="NCBI Taxonomy" id="661410"/>
    <lineage>
        <taxon>Bacteria</taxon>
        <taxon>Pseudomonadati</taxon>
        <taxon>Pseudomonadota</taxon>
        <taxon>Alphaproteobacteria</taxon>
        <taxon>Hyphomicrobiales</taxon>
        <taxon>Methylobacteriaceae</taxon>
        <taxon>Methylorubrum</taxon>
    </lineage>
</organism>
<dbReference type="SUPFAM" id="SSF82714">
    <property type="entry name" value="Multidrug efflux transporter AcrB TolC docking domain, DN and DC subdomains"/>
    <property type="match status" value="2"/>
</dbReference>
<dbReference type="KEGG" id="mdi:METDI1231"/>
<dbReference type="SUPFAM" id="SSF82866">
    <property type="entry name" value="Multidrug efflux transporter AcrB transmembrane domain"/>
    <property type="match status" value="2"/>
</dbReference>
<dbReference type="InterPro" id="IPR027463">
    <property type="entry name" value="AcrB_DN_DC_subdom"/>
</dbReference>
<dbReference type="Pfam" id="PF00873">
    <property type="entry name" value="ACR_tran"/>
    <property type="match status" value="2"/>
</dbReference>
<dbReference type="GeneID" id="72988406"/>
<name>C7CEV2_METED</name>
<dbReference type="RefSeq" id="WP_015821469.1">
    <property type="nucleotide sequence ID" value="NC_012988.1"/>
</dbReference>
<dbReference type="AlphaFoldDB" id="C7CEV2"/>